<evidence type="ECO:0000313" key="1">
    <source>
        <dbReference type="EMBL" id="UQC75532.1"/>
    </source>
</evidence>
<organism evidence="1 2">
    <name type="scientific">Colletotrichum lupini</name>
    <dbReference type="NCBI Taxonomy" id="145971"/>
    <lineage>
        <taxon>Eukaryota</taxon>
        <taxon>Fungi</taxon>
        <taxon>Dikarya</taxon>
        <taxon>Ascomycota</taxon>
        <taxon>Pezizomycotina</taxon>
        <taxon>Sordariomycetes</taxon>
        <taxon>Hypocreomycetidae</taxon>
        <taxon>Glomerellales</taxon>
        <taxon>Glomerellaceae</taxon>
        <taxon>Colletotrichum</taxon>
        <taxon>Colletotrichum acutatum species complex</taxon>
    </lineage>
</organism>
<dbReference type="Proteomes" id="UP000830671">
    <property type="component" value="Chromosome 1"/>
</dbReference>
<evidence type="ECO:0000313" key="2">
    <source>
        <dbReference type="Proteomes" id="UP000830671"/>
    </source>
</evidence>
<dbReference type="EMBL" id="CP019471">
    <property type="protein sequence ID" value="UQC75532.1"/>
    <property type="molecule type" value="Genomic_DNA"/>
</dbReference>
<accession>A0A9Q8WAE5</accession>
<protein>
    <submittedName>
        <fullName evidence="1">Uncharacterized protein</fullName>
    </submittedName>
</protein>
<gene>
    <name evidence="1" type="ORF">CLUP02_02186</name>
</gene>
<sequence length="124" mass="14389">MYLPSLSRHFLTPPPPTHHTTVTHTHTHTHTHPLLLRPLFLLFLSPKSQQQIIPGSFDRIQNFERLTIFSLSLHAPAQLLSFHSIPPTPQSILLLQPRRFFLPSHTALLDSTRLRFDLRFLTFT</sequence>
<dbReference type="GeneID" id="73336230"/>
<dbReference type="RefSeq" id="XP_049137177.1">
    <property type="nucleotide sequence ID" value="XM_049281220.1"/>
</dbReference>
<dbReference type="KEGG" id="clup:CLUP02_02186"/>
<dbReference type="AlphaFoldDB" id="A0A9Q8WAE5"/>
<keyword evidence="2" id="KW-1185">Reference proteome</keyword>
<reference evidence="1" key="1">
    <citation type="journal article" date="2021" name="Mol. Plant Microbe Interact.">
        <title>Complete Genome Sequence of the Plant-Pathogenic Fungus Colletotrichum lupini.</title>
        <authorList>
            <person name="Baroncelli R."/>
            <person name="Pensec F."/>
            <person name="Da Lio D."/>
            <person name="Boufleur T."/>
            <person name="Vicente I."/>
            <person name="Sarrocco S."/>
            <person name="Picot A."/>
            <person name="Baraldi E."/>
            <person name="Sukno S."/>
            <person name="Thon M."/>
            <person name="Le Floch G."/>
        </authorList>
    </citation>
    <scope>NUCLEOTIDE SEQUENCE</scope>
    <source>
        <strain evidence="1">IMI 504893</strain>
    </source>
</reference>
<proteinExistence type="predicted"/>
<name>A0A9Q8WAE5_9PEZI</name>